<evidence type="ECO:0008006" key="3">
    <source>
        <dbReference type="Google" id="ProtNLM"/>
    </source>
</evidence>
<evidence type="ECO:0000256" key="1">
    <source>
        <dbReference type="SAM" id="SignalP"/>
    </source>
</evidence>
<keyword evidence="1" id="KW-0732">Signal</keyword>
<dbReference type="PROSITE" id="PS51257">
    <property type="entry name" value="PROKAR_LIPOPROTEIN"/>
    <property type="match status" value="1"/>
</dbReference>
<dbReference type="AlphaFoldDB" id="A0AAU7BRH5"/>
<feature type="signal peptide" evidence="1">
    <location>
        <begin position="1"/>
        <end position="18"/>
    </location>
</feature>
<dbReference type="RefSeq" id="WP_347922933.1">
    <property type="nucleotide sequence ID" value="NZ_CP157199.1"/>
</dbReference>
<reference evidence="2" key="1">
    <citation type="submission" date="2024-05" db="EMBL/GenBank/DDBJ databases">
        <title>Pontimicrobium maritimus sp. nov., isolated form sea water.</title>
        <authorList>
            <person name="Muhammad N."/>
            <person name="Vuong T.Q."/>
            <person name="Han H.L."/>
            <person name="Kim S.-G."/>
        </authorList>
    </citation>
    <scope>NUCLEOTIDE SEQUENCE</scope>
    <source>
        <strain evidence="2">SW4</strain>
    </source>
</reference>
<protein>
    <recommendedName>
        <fullName evidence="3">DUF4595 domain-containing protein</fullName>
    </recommendedName>
</protein>
<accession>A0AAU7BRH5</accession>
<dbReference type="EMBL" id="CP157199">
    <property type="protein sequence ID" value="XBG60703.1"/>
    <property type="molecule type" value="Genomic_DNA"/>
</dbReference>
<feature type="chain" id="PRO_5043526204" description="DUF4595 domain-containing protein" evidence="1">
    <location>
        <begin position="19"/>
        <end position="182"/>
    </location>
</feature>
<name>A0AAU7BRH5_9FLAO</name>
<gene>
    <name evidence="2" type="ORF">ABGB03_12625</name>
</gene>
<organism evidence="2">
    <name type="scientific">Pontimicrobium sp. SW4</name>
    <dbReference type="NCBI Taxonomy" id="3153519"/>
    <lineage>
        <taxon>Bacteria</taxon>
        <taxon>Pseudomonadati</taxon>
        <taxon>Bacteroidota</taxon>
        <taxon>Flavobacteriia</taxon>
        <taxon>Flavobacteriales</taxon>
        <taxon>Flavobacteriaceae</taxon>
        <taxon>Pontimicrobium</taxon>
    </lineage>
</organism>
<sequence length="182" mass="20849">MKNYILLLLFITFLSCKAQNNIPIEKDELGISVNAPKGVYQYAFRIGEWDATHKALISRYKWKTGTGKHKVYVADNGLTFVEETLNDKGELILKITYDYIEETDSWENNYLEIATGKKIKYTTKLVDGKMVETVIYEDENAVDNITYTILDSNIHLYISQRTYGNGFSIITHAQIATKKVSN</sequence>
<proteinExistence type="predicted"/>
<evidence type="ECO:0000313" key="2">
    <source>
        <dbReference type="EMBL" id="XBG60703.1"/>
    </source>
</evidence>